<dbReference type="OrthoDB" id="6424451at2759"/>
<dbReference type="PANTHER" id="PTHR11220">
    <property type="entry name" value="HEME-BINDING PROTEIN-RELATED"/>
    <property type="match status" value="1"/>
</dbReference>
<comment type="similarity">
    <text evidence="1">Belongs to the HEBP family.</text>
</comment>
<dbReference type="OMA" id="MPSKWSM"/>
<dbReference type="InterPro" id="IPR011256">
    <property type="entry name" value="Reg_factor_effector_dom_sf"/>
</dbReference>
<dbReference type="EMBL" id="DF236985">
    <property type="protein sequence ID" value="GAQ79699.1"/>
    <property type="molecule type" value="Genomic_DNA"/>
</dbReference>
<evidence type="ECO:0000256" key="1">
    <source>
        <dbReference type="ARBA" id="ARBA00009817"/>
    </source>
</evidence>
<dbReference type="SUPFAM" id="SSF55136">
    <property type="entry name" value="Probable bacterial effector-binding domain"/>
    <property type="match status" value="2"/>
</dbReference>
<evidence type="ECO:0000313" key="3">
    <source>
        <dbReference type="Proteomes" id="UP000054558"/>
    </source>
</evidence>
<name>A0A1Y1HR99_KLENI</name>
<keyword evidence="3" id="KW-1185">Reference proteome</keyword>
<proteinExistence type="inferred from homology"/>
<protein>
    <recommendedName>
        <fullName evidence="4">SOUL heme-binding family protein</fullName>
    </recommendedName>
</protein>
<gene>
    <name evidence="2" type="ORF">KFL_000360150</name>
</gene>
<dbReference type="PANTHER" id="PTHR11220:SF58">
    <property type="entry name" value="SOUL HEME-BINDING FAMILY PROTEIN"/>
    <property type="match status" value="1"/>
</dbReference>
<reference evidence="2 3" key="1">
    <citation type="journal article" date="2014" name="Nat. Commun.">
        <title>Klebsormidium flaccidum genome reveals primary factors for plant terrestrial adaptation.</title>
        <authorList>
            <person name="Hori K."/>
            <person name="Maruyama F."/>
            <person name="Fujisawa T."/>
            <person name="Togashi T."/>
            <person name="Yamamoto N."/>
            <person name="Seo M."/>
            <person name="Sato S."/>
            <person name="Yamada T."/>
            <person name="Mori H."/>
            <person name="Tajima N."/>
            <person name="Moriyama T."/>
            <person name="Ikeuchi M."/>
            <person name="Watanabe M."/>
            <person name="Wada H."/>
            <person name="Kobayashi K."/>
            <person name="Saito M."/>
            <person name="Masuda T."/>
            <person name="Sasaki-Sekimoto Y."/>
            <person name="Mashiguchi K."/>
            <person name="Awai K."/>
            <person name="Shimojima M."/>
            <person name="Masuda S."/>
            <person name="Iwai M."/>
            <person name="Nobusawa T."/>
            <person name="Narise T."/>
            <person name="Kondo S."/>
            <person name="Saito H."/>
            <person name="Sato R."/>
            <person name="Murakawa M."/>
            <person name="Ihara Y."/>
            <person name="Oshima-Yamada Y."/>
            <person name="Ohtaka K."/>
            <person name="Satoh M."/>
            <person name="Sonobe K."/>
            <person name="Ishii M."/>
            <person name="Ohtani R."/>
            <person name="Kanamori-Sato M."/>
            <person name="Honoki R."/>
            <person name="Miyazaki D."/>
            <person name="Mochizuki H."/>
            <person name="Umetsu J."/>
            <person name="Higashi K."/>
            <person name="Shibata D."/>
            <person name="Kamiya Y."/>
            <person name="Sato N."/>
            <person name="Nakamura Y."/>
            <person name="Tabata S."/>
            <person name="Ida S."/>
            <person name="Kurokawa K."/>
            <person name="Ohta H."/>
        </authorList>
    </citation>
    <scope>NUCLEOTIDE SEQUENCE [LARGE SCALE GENOMIC DNA]</scope>
    <source>
        <strain evidence="2 3">NIES-2285</strain>
    </source>
</reference>
<evidence type="ECO:0008006" key="4">
    <source>
        <dbReference type="Google" id="ProtNLM"/>
    </source>
</evidence>
<dbReference type="InterPro" id="IPR006917">
    <property type="entry name" value="SOUL_heme-bd"/>
</dbReference>
<dbReference type="Pfam" id="PF04832">
    <property type="entry name" value="SOUL"/>
    <property type="match status" value="2"/>
</dbReference>
<dbReference type="Gene3D" id="3.20.80.10">
    <property type="entry name" value="Regulatory factor, effector binding domain"/>
    <property type="match status" value="2"/>
</dbReference>
<accession>A0A1Y1HR99</accession>
<sequence>MGLVLGRVTVEQPKYTVVSSGANYEVREYPPAVVAEVKYEGAAYGKNQSDPFRTLAKYIGVFGNPENESKSKPESGEKIAMTAPVITETSDPTSDKVDGEKIAMTAPVITADSSSGSKKESIMQFVLPEKYTMENAPKPKDSRVSIKELPARKLGVIKFSGNTTEELTAQKEKALREALEEAGLTVTGTPTLARYNPPFVPWFLKTNEVFLPVE</sequence>
<organism evidence="2 3">
    <name type="scientific">Klebsormidium nitens</name>
    <name type="common">Green alga</name>
    <name type="synonym">Ulothrix nitens</name>
    <dbReference type="NCBI Taxonomy" id="105231"/>
    <lineage>
        <taxon>Eukaryota</taxon>
        <taxon>Viridiplantae</taxon>
        <taxon>Streptophyta</taxon>
        <taxon>Klebsormidiophyceae</taxon>
        <taxon>Klebsormidiales</taxon>
        <taxon>Klebsormidiaceae</taxon>
        <taxon>Klebsormidium</taxon>
    </lineage>
</organism>
<dbReference type="AlphaFoldDB" id="A0A1Y1HR99"/>
<evidence type="ECO:0000313" key="2">
    <source>
        <dbReference type="EMBL" id="GAQ79699.1"/>
    </source>
</evidence>
<dbReference type="Proteomes" id="UP000054558">
    <property type="component" value="Unassembled WGS sequence"/>
</dbReference>